<feature type="domain" description="Transposase IS66 C-terminal" evidence="2">
    <location>
        <begin position="187"/>
        <end position="227"/>
    </location>
</feature>
<dbReference type="Proteomes" id="UP000512167">
    <property type="component" value="Chromosome"/>
</dbReference>
<dbReference type="KEGG" id="tbk:HF295_02600"/>
<dbReference type="EMBL" id="CP051151">
    <property type="protein sequence ID" value="QLY40955.1"/>
    <property type="molecule type" value="Genomic_DNA"/>
</dbReference>
<dbReference type="InterPro" id="IPR004291">
    <property type="entry name" value="Transposase_IS66_central"/>
</dbReference>
<organism evidence="3 4">
    <name type="scientific">Hujiaoplasma nucleasis</name>
    <dbReference type="NCBI Taxonomy" id="2725268"/>
    <lineage>
        <taxon>Bacteria</taxon>
        <taxon>Bacillati</taxon>
        <taxon>Mycoplasmatota</taxon>
        <taxon>Mollicutes</taxon>
        <taxon>Candidatus Izemoplasmatales</taxon>
        <taxon>Hujiaoplasmataceae</taxon>
        <taxon>Hujiaoplasma</taxon>
    </lineage>
</organism>
<dbReference type="InterPro" id="IPR039552">
    <property type="entry name" value="IS66_C"/>
</dbReference>
<evidence type="ECO:0000313" key="4">
    <source>
        <dbReference type="Proteomes" id="UP000512167"/>
    </source>
</evidence>
<feature type="domain" description="Transposase IS66 central" evidence="1">
    <location>
        <begin position="1"/>
        <end position="181"/>
    </location>
</feature>
<accession>A0A7L6N7K6</accession>
<dbReference type="NCBIfam" id="NF033517">
    <property type="entry name" value="transpos_IS66"/>
    <property type="match status" value="1"/>
</dbReference>
<gene>
    <name evidence="3" type="ORF">HF295_02600</name>
</gene>
<name>A0A7L6N7K6_9MOLU</name>
<dbReference type="AlphaFoldDB" id="A0A7L6N7K6"/>
<proteinExistence type="predicted"/>
<evidence type="ECO:0000259" key="1">
    <source>
        <dbReference type="Pfam" id="PF03050"/>
    </source>
</evidence>
<dbReference type="RefSeq" id="WP_312032602.1">
    <property type="nucleotide sequence ID" value="NZ_CP051151.1"/>
</dbReference>
<dbReference type="Pfam" id="PF03050">
    <property type="entry name" value="DDE_Tnp_IS66"/>
    <property type="match status" value="1"/>
</dbReference>
<reference evidence="3 4" key="1">
    <citation type="submission" date="2020-04" db="EMBL/GenBank/DDBJ databases">
        <authorList>
            <person name="Zheng R.K."/>
            <person name="Sun C.M."/>
        </authorList>
    </citation>
    <scope>NUCLEOTIDE SEQUENCE [LARGE SCALE GENOMIC DNA]</scope>
    <source>
        <strain evidence="4">zrk29</strain>
    </source>
</reference>
<evidence type="ECO:0000259" key="2">
    <source>
        <dbReference type="Pfam" id="PF13817"/>
    </source>
</evidence>
<protein>
    <submittedName>
        <fullName evidence="3">IS66 family transposase</fullName>
    </submittedName>
</protein>
<dbReference type="InterPro" id="IPR052344">
    <property type="entry name" value="Transposase-related"/>
</dbReference>
<dbReference type="Pfam" id="PF13817">
    <property type="entry name" value="DDE_Tnp_IS66_C"/>
    <property type="match status" value="1"/>
</dbReference>
<keyword evidence="4" id="KW-1185">Reference proteome</keyword>
<dbReference type="PANTHER" id="PTHR33678">
    <property type="entry name" value="BLL1576 PROTEIN"/>
    <property type="match status" value="1"/>
</dbReference>
<sequence length="231" mass="26727">MYDYHSSRSGKIPREFLKDFSGYLHVDGYSGYNHIDNVTLVGCLAHVRRYFNDAYKLIENTEDAKKSNTAKGLAYCNKLFDLDRESKKLEIEERYAFKQEKIKPIFDEFSTWLNQASINALPQSKYGKAVTYALNQMPNLMHYLDKAELDIDNNRAERSIKPFVIGRKNWLFNQSVSGAQASARLYSIVQTCLINNVNPYNYLSDTLTKLANMTINQETEIESLLPWNYIS</sequence>
<evidence type="ECO:0000313" key="3">
    <source>
        <dbReference type="EMBL" id="QLY40955.1"/>
    </source>
</evidence>
<dbReference type="PANTHER" id="PTHR33678:SF1">
    <property type="entry name" value="BLL1576 PROTEIN"/>
    <property type="match status" value="1"/>
</dbReference>